<keyword evidence="3" id="KW-1185">Reference proteome</keyword>
<evidence type="ECO:0000313" key="3">
    <source>
        <dbReference type="Proteomes" id="UP000019471"/>
    </source>
</evidence>
<feature type="compositionally biased region" description="Basic and acidic residues" evidence="1">
    <location>
        <begin position="1"/>
        <end position="34"/>
    </location>
</feature>
<dbReference type="EMBL" id="AMGX01000007">
    <property type="protein sequence ID" value="EXJ71730.1"/>
    <property type="molecule type" value="Genomic_DNA"/>
</dbReference>
<name>W9X332_9EURO</name>
<dbReference type="HOGENOM" id="CLU_2359546_0_0_1"/>
<evidence type="ECO:0000313" key="2">
    <source>
        <dbReference type="EMBL" id="EXJ71730.1"/>
    </source>
</evidence>
<feature type="region of interest" description="Disordered" evidence="1">
    <location>
        <begin position="1"/>
        <end position="36"/>
    </location>
</feature>
<gene>
    <name evidence="2" type="ORF">A1O5_05539</name>
</gene>
<dbReference type="AlphaFoldDB" id="W9X332"/>
<protein>
    <submittedName>
        <fullName evidence="2">Uncharacterized protein</fullName>
    </submittedName>
</protein>
<dbReference type="Proteomes" id="UP000019471">
    <property type="component" value="Unassembled WGS sequence"/>
</dbReference>
<organism evidence="2 3">
    <name type="scientific">Cladophialophora psammophila CBS 110553</name>
    <dbReference type="NCBI Taxonomy" id="1182543"/>
    <lineage>
        <taxon>Eukaryota</taxon>
        <taxon>Fungi</taxon>
        <taxon>Dikarya</taxon>
        <taxon>Ascomycota</taxon>
        <taxon>Pezizomycotina</taxon>
        <taxon>Eurotiomycetes</taxon>
        <taxon>Chaetothyriomycetidae</taxon>
        <taxon>Chaetothyriales</taxon>
        <taxon>Herpotrichiellaceae</taxon>
        <taxon>Cladophialophora</taxon>
    </lineage>
</organism>
<dbReference type="OrthoDB" id="10281004at2759"/>
<evidence type="ECO:0000256" key="1">
    <source>
        <dbReference type="SAM" id="MobiDB-lite"/>
    </source>
</evidence>
<accession>W9X332</accession>
<proteinExistence type="predicted"/>
<dbReference type="RefSeq" id="XP_007744329.1">
    <property type="nucleotide sequence ID" value="XM_007746139.1"/>
</dbReference>
<reference evidence="2 3" key="1">
    <citation type="submission" date="2013-03" db="EMBL/GenBank/DDBJ databases">
        <title>The Genome Sequence of Cladophialophora psammophila CBS 110553.</title>
        <authorList>
            <consortium name="The Broad Institute Genomics Platform"/>
            <person name="Cuomo C."/>
            <person name="de Hoog S."/>
            <person name="Gorbushina A."/>
            <person name="Walker B."/>
            <person name="Young S.K."/>
            <person name="Zeng Q."/>
            <person name="Gargeya S."/>
            <person name="Fitzgerald M."/>
            <person name="Haas B."/>
            <person name="Abouelleil A."/>
            <person name="Allen A.W."/>
            <person name="Alvarado L."/>
            <person name="Arachchi H.M."/>
            <person name="Berlin A.M."/>
            <person name="Chapman S.B."/>
            <person name="Gainer-Dewar J."/>
            <person name="Goldberg J."/>
            <person name="Griggs A."/>
            <person name="Gujja S."/>
            <person name="Hansen M."/>
            <person name="Howarth C."/>
            <person name="Imamovic A."/>
            <person name="Ireland A."/>
            <person name="Larimer J."/>
            <person name="McCowan C."/>
            <person name="Murphy C."/>
            <person name="Pearson M."/>
            <person name="Poon T.W."/>
            <person name="Priest M."/>
            <person name="Roberts A."/>
            <person name="Saif S."/>
            <person name="Shea T."/>
            <person name="Sisk P."/>
            <person name="Sykes S."/>
            <person name="Wortman J."/>
            <person name="Nusbaum C."/>
            <person name="Birren B."/>
        </authorList>
    </citation>
    <scope>NUCLEOTIDE SEQUENCE [LARGE SCALE GENOMIC DNA]</scope>
    <source>
        <strain evidence="2 3">CBS 110553</strain>
    </source>
</reference>
<dbReference type="GeneID" id="19190256"/>
<sequence length="96" mass="11054">MDKNDEEKPKDSMNDQEMPRSEDWKARVARRADPAEWPTESLFQKGEQVWIASPGSRGVRGPFKIVGVLGNEQYRVRDERLGTEEQVPGANMKRRP</sequence>
<comment type="caution">
    <text evidence="2">The sequence shown here is derived from an EMBL/GenBank/DDBJ whole genome shotgun (WGS) entry which is preliminary data.</text>
</comment>